<organism evidence="2 3">
    <name type="scientific">Chryseobacterium gambrini</name>
    <dbReference type="NCBI Taxonomy" id="373672"/>
    <lineage>
        <taxon>Bacteria</taxon>
        <taxon>Pseudomonadati</taxon>
        <taxon>Bacteroidota</taxon>
        <taxon>Flavobacteriia</taxon>
        <taxon>Flavobacteriales</taxon>
        <taxon>Weeksellaceae</taxon>
        <taxon>Chryseobacterium group</taxon>
        <taxon>Chryseobacterium</taxon>
    </lineage>
</organism>
<proteinExistence type="predicted"/>
<dbReference type="PANTHER" id="PTHR38436:SF1">
    <property type="entry name" value="ESTER CYCLASE"/>
    <property type="match status" value="1"/>
</dbReference>
<protein>
    <submittedName>
        <fullName evidence="2">Ester cyclase</fullName>
    </submittedName>
</protein>
<evidence type="ECO:0000313" key="3">
    <source>
        <dbReference type="Proteomes" id="UP001225933"/>
    </source>
</evidence>
<dbReference type="AlphaFoldDB" id="A0AAJ1VJL1"/>
<dbReference type="EMBL" id="JAUHGV010000004">
    <property type="protein sequence ID" value="MDN4011956.1"/>
    <property type="molecule type" value="Genomic_DNA"/>
</dbReference>
<keyword evidence="1" id="KW-0732">Signal</keyword>
<dbReference type="InterPro" id="IPR009959">
    <property type="entry name" value="Cyclase_SnoaL-like"/>
</dbReference>
<accession>A0AAJ1VJL1</accession>
<sequence>MKKRILAVFMILSIAFFATSCSDNDDNGVTSSRNTQQEEANKLLVKTFYQRLFGDKDITAIDDYIVENYIQHNPQVADGRASLKTVASQWLAGTPQTTVDFRKILAEGDLVILHVRNPSPDGSTYQAITEFFRVENNKITEHWDVIQDAPATSANTHPMFGNDANTTAARNIIQEDANKKLVVAFYQRLFGDKDTSAIDDYIADNYIQHNPQVADGKAPLKAMATQWIAGTPKSTVDFRKTVSEGNIVALHIKAPTPDGSYQAISEFFRVENNKITEHWDVIQAAPSSSANTHPMF</sequence>
<comment type="caution">
    <text evidence="2">The sequence shown here is derived from an EMBL/GenBank/DDBJ whole genome shotgun (WGS) entry which is preliminary data.</text>
</comment>
<feature type="signal peptide" evidence="1">
    <location>
        <begin position="1"/>
        <end position="20"/>
    </location>
</feature>
<evidence type="ECO:0000256" key="1">
    <source>
        <dbReference type="SAM" id="SignalP"/>
    </source>
</evidence>
<feature type="chain" id="PRO_5042520708" evidence="1">
    <location>
        <begin position="21"/>
        <end position="296"/>
    </location>
</feature>
<dbReference type="RefSeq" id="WP_250902192.1">
    <property type="nucleotide sequence ID" value="NZ_JAUHGV010000004.1"/>
</dbReference>
<dbReference type="Proteomes" id="UP001225933">
    <property type="component" value="Unassembled WGS sequence"/>
</dbReference>
<dbReference type="GO" id="GO:0030638">
    <property type="term" value="P:polyketide metabolic process"/>
    <property type="evidence" value="ECO:0007669"/>
    <property type="project" value="InterPro"/>
</dbReference>
<evidence type="ECO:0000313" key="2">
    <source>
        <dbReference type="EMBL" id="MDN4011956.1"/>
    </source>
</evidence>
<dbReference type="SUPFAM" id="SSF54427">
    <property type="entry name" value="NTF2-like"/>
    <property type="match status" value="2"/>
</dbReference>
<dbReference type="Pfam" id="PF07366">
    <property type="entry name" value="SnoaL"/>
    <property type="match status" value="2"/>
</dbReference>
<gene>
    <name evidence="2" type="ORF">QX233_05765</name>
</gene>
<dbReference type="InterPro" id="IPR032710">
    <property type="entry name" value="NTF2-like_dom_sf"/>
</dbReference>
<reference evidence="2" key="1">
    <citation type="submission" date="2023-06" db="EMBL/GenBank/DDBJ databases">
        <title>Two Chryseobacterium gambrini strains from China.</title>
        <authorList>
            <person name="Zeng J."/>
            <person name="Wu Y."/>
        </authorList>
    </citation>
    <scope>NUCLEOTIDE SEQUENCE</scope>
    <source>
        <strain evidence="2">SQ219</strain>
    </source>
</reference>
<name>A0AAJ1VJL1_9FLAO</name>
<dbReference type="PROSITE" id="PS51257">
    <property type="entry name" value="PROKAR_LIPOPROTEIN"/>
    <property type="match status" value="1"/>
</dbReference>
<dbReference type="PANTHER" id="PTHR38436">
    <property type="entry name" value="POLYKETIDE CYCLASE SNOAL-LIKE DOMAIN"/>
    <property type="match status" value="1"/>
</dbReference>
<dbReference type="Gene3D" id="3.10.450.50">
    <property type="match status" value="2"/>
</dbReference>